<dbReference type="PROSITE" id="PS50994">
    <property type="entry name" value="INTEGRASE"/>
    <property type="match status" value="1"/>
</dbReference>
<evidence type="ECO:0000313" key="3">
    <source>
        <dbReference type="Proteomes" id="UP000220133"/>
    </source>
</evidence>
<dbReference type="Proteomes" id="UP000220133">
    <property type="component" value="Chromosome"/>
</dbReference>
<dbReference type="Pfam" id="PF01527">
    <property type="entry name" value="HTH_Tnp_1"/>
    <property type="match status" value="1"/>
</dbReference>
<dbReference type="KEGG" id="cbae:COR50_01280"/>
<organism evidence="2 3">
    <name type="scientific">Chitinophaga caeni</name>
    <dbReference type="NCBI Taxonomy" id="2029983"/>
    <lineage>
        <taxon>Bacteria</taxon>
        <taxon>Pseudomonadati</taxon>
        <taxon>Bacteroidota</taxon>
        <taxon>Chitinophagia</taxon>
        <taxon>Chitinophagales</taxon>
        <taxon>Chitinophagaceae</taxon>
        <taxon>Chitinophaga</taxon>
    </lineage>
</organism>
<accession>A0A291QPN7</accession>
<keyword evidence="3" id="KW-1185">Reference proteome</keyword>
<dbReference type="GO" id="GO:0006313">
    <property type="term" value="P:DNA transposition"/>
    <property type="evidence" value="ECO:0007669"/>
    <property type="project" value="InterPro"/>
</dbReference>
<dbReference type="InterPro" id="IPR002514">
    <property type="entry name" value="Transposase_8"/>
</dbReference>
<sequence>MKKTRFTETQIVSILKQQENGFATKDICREHGISEATFYNWKSKYGGMEASDVKRLKDLEEENSRLKRMYADLSLDNQILKDLFTKKALGPSTKRQVAEELVADQGVSVSRACRIVSFPRSKFYYRSRRNDQVLIDALQDLAFKHTSYGFRKLFAYLRRAGHHWNHKRVYRVYRLLKLNKRKKLKRRVPARIKQPLQQQTNVNIIWSMDFMSDSLTGNKRFRTFNVIDDGSREVLGIEIDTSLSSYRIVRVLEKIIESRGKPAAIRTDNGPEFTSGYFEQWCHQHDIRLQYIQPGRPMQNGYIERFNRLYREAVLDAYIFEDLYQVRELTDAWIEEYNQRRPHESLKNMTPCEWKTELQKSRNSI</sequence>
<gene>
    <name evidence="2" type="ORF">COR50_01280</name>
</gene>
<dbReference type="PANTHER" id="PTHR47515">
    <property type="entry name" value="LOW CALCIUM RESPONSE LOCUS PROTEIN T"/>
    <property type="match status" value="1"/>
</dbReference>
<dbReference type="Gene3D" id="3.30.420.10">
    <property type="entry name" value="Ribonuclease H-like superfamily/Ribonuclease H"/>
    <property type="match status" value="1"/>
</dbReference>
<dbReference type="GO" id="GO:0004803">
    <property type="term" value="F:transposase activity"/>
    <property type="evidence" value="ECO:0007669"/>
    <property type="project" value="InterPro"/>
</dbReference>
<proteinExistence type="predicted"/>
<dbReference type="GO" id="GO:0015074">
    <property type="term" value="P:DNA integration"/>
    <property type="evidence" value="ECO:0007669"/>
    <property type="project" value="InterPro"/>
</dbReference>
<dbReference type="OrthoDB" id="1495855at2"/>
<dbReference type="Pfam" id="PF13276">
    <property type="entry name" value="HTH_21"/>
    <property type="match status" value="1"/>
</dbReference>
<name>A0A291QPN7_9BACT</name>
<dbReference type="InterPro" id="IPR036397">
    <property type="entry name" value="RNaseH_sf"/>
</dbReference>
<dbReference type="NCBIfam" id="NF033516">
    <property type="entry name" value="transpos_IS3"/>
    <property type="match status" value="1"/>
</dbReference>
<dbReference type="RefSeq" id="WP_098192291.1">
    <property type="nucleotide sequence ID" value="NZ_CP023777.1"/>
</dbReference>
<dbReference type="EMBL" id="CP023777">
    <property type="protein sequence ID" value="ATL45901.1"/>
    <property type="molecule type" value="Genomic_DNA"/>
</dbReference>
<dbReference type="InterPro" id="IPR012337">
    <property type="entry name" value="RNaseH-like_sf"/>
</dbReference>
<dbReference type="InterPro" id="IPR001584">
    <property type="entry name" value="Integrase_cat-core"/>
</dbReference>
<dbReference type="InterPro" id="IPR009057">
    <property type="entry name" value="Homeodomain-like_sf"/>
</dbReference>
<dbReference type="AlphaFoldDB" id="A0A291QPN7"/>
<dbReference type="SUPFAM" id="SSF53098">
    <property type="entry name" value="Ribonuclease H-like"/>
    <property type="match status" value="1"/>
</dbReference>
<dbReference type="PANTHER" id="PTHR47515:SF2">
    <property type="entry name" value="INTEGRASE CORE DOMAIN PROTEIN"/>
    <property type="match status" value="1"/>
</dbReference>
<dbReference type="GO" id="GO:0003677">
    <property type="term" value="F:DNA binding"/>
    <property type="evidence" value="ECO:0007669"/>
    <property type="project" value="InterPro"/>
</dbReference>
<dbReference type="InterPro" id="IPR025948">
    <property type="entry name" value="HTH-like_dom"/>
</dbReference>
<dbReference type="SUPFAM" id="SSF46689">
    <property type="entry name" value="Homeodomain-like"/>
    <property type="match status" value="1"/>
</dbReference>
<evidence type="ECO:0000313" key="2">
    <source>
        <dbReference type="EMBL" id="ATL45901.1"/>
    </source>
</evidence>
<reference evidence="2 3" key="1">
    <citation type="submission" date="2017-10" db="EMBL/GenBank/DDBJ databases">
        <title>Paenichitinophaga pekingensis gen. nov., sp. nov., isolated from activated sludge.</title>
        <authorList>
            <person name="Jin D."/>
            <person name="Kong X."/>
            <person name="Deng Y."/>
            <person name="Bai Z."/>
        </authorList>
    </citation>
    <scope>NUCLEOTIDE SEQUENCE [LARGE SCALE GENOMIC DNA]</scope>
    <source>
        <strain evidence="2 3">13</strain>
    </source>
</reference>
<dbReference type="Pfam" id="PF13683">
    <property type="entry name" value="rve_3"/>
    <property type="match status" value="1"/>
</dbReference>
<dbReference type="InterPro" id="IPR048020">
    <property type="entry name" value="Transpos_IS3"/>
</dbReference>
<feature type="domain" description="Integrase catalytic" evidence="1">
    <location>
        <begin position="191"/>
        <end position="359"/>
    </location>
</feature>
<evidence type="ECO:0000259" key="1">
    <source>
        <dbReference type="PROSITE" id="PS50994"/>
    </source>
</evidence>
<protein>
    <submittedName>
        <fullName evidence="2">IS3 family transposase</fullName>
    </submittedName>
</protein>